<organism evidence="6 7">
    <name type="scientific">Enhydrobacter aerosaccus</name>
    <dbReference type="NCBI Taxonomy" id="225324"/>
    <lineage>
        <taxon>Bacteria</taxon>
        <taxon>Pseudomonadati</taxon>
        <taxon>Pseudomonadota</taxon>
        <taxon>Alphaproteobacteria</taxon>
        <taxon>Hyphomicrobiales</taxon>
        <taxon>Enhydrobacter</taxon>
    </lineage>
</organism>
<accession>A0A1T4SRM0</accession>
<evidence type="ECO:0000259" key="5">
    <source>
        <dbReference type="Pfam" id="PF13657"/>
    </source>
</evidence>
<dbReference type="Pfam" id="PF07804">
    <property type="entry name" value="HipA_C"/>
    <property type="match status" value="1"/>
</dbReference>
<evidence type="ECO:0000256" key="3">
    <source>
        <dbReference type="ARBA" id="ARBA00022777"/>
    </source>
</evidence>
<reference evidence="7" key="1">
    <citation type="submission" date="2017-02" db="EMBL/GenBank/DDBJ databases">
        <authorList>
            <person name="Varghese N."/>
            <person name="Submissions S."/>
        </authorList>
    </citation>
    <scope>NUCLEOTIDE SEQUENCE [LARGE SCALE GENOMIC DNA]</scope>
    <source>
        <strain evidence="7">ATCC 27094</strain>
    </source>
</reference>
<dbReference type="Pfam" id="PF13657">
    <property type="entry name" value="Couple_hipA"/>
    <property type="match status" value="1"/>
</dbReference>
<dbReference type="STRING" id="225324.SAMN02745126_05032"/>
<name>A0A1T4SRM0_9HYPH</name>
<dbReference type="Proteomes" id="UP000190092">
    <property type="component" value="Unassembled WGS sequence"/>
</dbReference>
<sequence>MTADRLVAIAEDQIIAEIGRTTKSGRWSLAYTPSWLDEPTAYPLSLSMPLDAADYPHSKVEPWFWGLLPDNDLILSRWASRFHVSPRNPFALLGHVGEDCAGAIQLVSPEKVDAILARRGAVQWLSEADIAERLRTLKTDPSAWRRSSDTGQFSLAGAQPKTALIHRGGRWGIPSGRTPTTHILKPPNDAFAGHAENEHVCLQLAAALGLPTAESTVMRFDGEIAIVVERYDRIRSGREIRRVHQEDLGQALGCPPARKYQNQGGPSAKDIIDFLRTHSASPTDDVWTFVQALGFNWLIGGTDAHAKNYSMLIGAEGYARLAPLYDVATALPYDFDRKKLKLAMSIGGEYRLDAIGWRKWAKFCDQVRLPKEEVHARLTSLADALREHLPAVIEESVRAGLDRKALRTISTALKRRADECARELAS</sequence>
<protein>
    <submittedName>
        <fullName evidence="6">Serine/threonine-protein kinase HipA</fullName>
    </submittedName>
</protein>
<evidence type="ECO:0000313" key="6">
    <source>
        <dbReference type="EMBL" id="SKA30827.1"/>
    </source>
</evidence>
<dbReference type="Gene3D" id="1.10.1070.20">
    <property type="match status" value="1"/>
</dbReference>
<dbReference type="GO" id="GO:0005829">
    <property type="term" value="C:cytosol"/>
    <property type="evidence" value="ECO:0007669"/>
    <property type="project" value="TreeGrafter"/>
</dbReference>
<keyword evidence="7" id="KW-1185">Reference proteome</keyword>
<dbReference type="PANTHER" id="PTHR37419">
    <property type="entry name" value="SERINE/THREONINE-PROTEIN KINASE TOXIN HIPA"/>
    <property type="match status" value="1"/>
</dbReference>
<evidence type="ECO:0000313" key="7">
    <source>
        <dbReference type="Proteomes" id="UP000190092"/>
    </source>
</evidence>
<dbReference type="NCBIfam" id="TIGR03071">
    <property type="entry name" value="couple_hipA"/>
    <property type="match status" value="1"/>
</dbReference>
<feature type="domain" description="HipA-like C-terminal" evidence="4">
    <location>
        <begin position="153"/>
        <end position="387"/>
    </location>
</feature>
<evidence type="ECO:0000256" key="2">
    <source>
        <dbReference type="ARBA" id="ARBA00022679"/>
    </source>
</evidence>
<proteinExistence type="inferred from homology"/>
<dbReference type="CDD" id="cd17808">
    <property type="entry name" value="HipA_Ec_like"/>
    <property type="match status" value="1"/>
</dbReference>
<evidence type="ECO:0000259" key="4">
    <source>
        <dbReference type="Pfam" id="PF07804"/>
    </source>
</evidence>
<feature type="domain" description="HipA N-terminal subdomain 1" evidence="5">
    <location>
        <begin position="10"/>
        <end position="106"/>
    </location>
</feature>
<dbReference type="OrthoDB" id="9805913at2"/>
<comment type="similarity">
    <text evidence="1">Belongs to the HipA Ser/Thr kinase family.</text>
</comment>
<dbReference type="RefSeq" id="WP_085936781.1">
    <property type="nucleotide sequence ID" value="NZ_FUWJ01000009.1"/>
</dbReference>
<evidence type="ECO:0000256" key="1">
    <source>
        <dbReference type="ARBA" id="ARBA00010164"/>
    </source>
</evidence>
<dbReference type="InterPro" id="IPR017508">
    <property type="entry name" value="HipA_N1"/>
</dbReference>
<dbReference type="PANTHER" id="PTHR37419:SF1">
    <property type="entry name" value="SERINE_THREONINE-PROTEIN KINASE TOXIN HIPA"/>
    <property type="match status" value="1"/>
</dbReference>
<keyword evidence="3 6" id="KW-0418">Kinase</keyword>
<dbReference type="EMBL" id="FUWJ01000009">
    <property type="protein sequence ID" value="SKA30827.1"/>
    <property type="molecule type" value="Genomic_DNA"/>
</dbReference>
<dbReference type="InterPro" id="IPR052028">
    <property type="entry name" value="HipA_Ser/Thr_kinase"/>
</dbReference>
<gene>
    <name evidence="6" type="ORF">SAMN02745126_05032</name>
</gene>
<dbReference type="InterPro" id="IPR012893">
    <property type="entry name" value="HipA-like_C"/>
</dbReference>
<keyword evidence="2" id="KW-0808">Transferase</keyword>
<dbReference type="GO" id="GO:0004674">
    <property type="term" value="F:protein serine/threonine kinase activity"/>
    <property type="evidence" value="ECO:0007669"/>
    <property type="project" value="TreeGrafter"/>
</dbReference>
<dbReference type="AlphaFoldDB" id="A0A1T4SRM0"/>